<dbReference type="Proteomes" id="UP000039865">
    <property type="component" value="Unassembled WGS sequence"/>
</dbReference>
<dbReference type="InParanoid" id="A0A078A4S6"/>
<accession>A0A078A4S6</accession>
<sequence length="192" mass="22009">MGICCSNQNSADQWQGLQQEGSIQTNADQLQGLENVSQNNNDSLVIFYLEGEADQKMDAITLARQYPERWQGEELKENETIFIHEHQLDKISQNLRVGWICDGGKAPLNGCFSGITDFNQSDKMNIQGWVCWPCNFDYCENCIKASKYIDKVTKKRLNILDLPSKAQIRQLNIRFISVNNFIGHKLQMKNET</sequence>
<dbReference type="AlphaFoldDB" id="A0A078A4S6"/>
<gene>
    <name evidence="1" type="primary">Contig6077.g6504</name>
    <name evidence="1" type="ORF">STYLEM_6147</name>
</gene>
<organism evidence="1 2">
    <name type="scientific">Stylonychia lemnae</name>
    <name type="common">Ciliate</name>
    <dbReference type="NCBI Taxonomy" id="5949"/>
    <lineage>
        <taxon>Eukaryota</taxon>
        <taxon>Sar</taxon>
        <taxon>Alveolata</taxon>
        <taxon>Ciliophora</taxon>
        <taxon>Intramacronucleata</taxon>
        <taxon>Spirotrichea</taxon>
        <taxon>Stichotrichia</taxon>
        <taxon>Sporadotrichida</taxon>
        <taxon>Oxytrichidae</taxon>
        <taxon>Stylonychinae</taxon>
        <taxon>Stylonychia</taxon>
    </lineage>
</organism>
<dbReference type="EMBL" id="CCKQ01005905">
    <property type="protein sequence ID" value="CDW77177.1"/>
    <property type="molecule type" value="Genomic_DNA"/>
</dbReference>
<reference evidence="1 2" key="1">
    <citation type="submission" date="2014-06" db="EMBL/GenBank/DDBJ databases">
        <authorList>
            <person name="Swart Estienne"/>
        </authorList>
    </citation>
    <scope>NUCLEOTIDE SEQUENCE [LARGE SCALE GENOMIC DNA]</scope>
    <source>
        <strain evidence="1 2">130c</strain>
    </source>
</reference>
<evidence type="ECO:0000313" key="2">
    <source>
        <dbReference type="Proteomes" id="UP000039865"/>
    </source>
</evidence>
<evidence type="ECO:0000313" key="1">
    <source>
        <dbReference type="EMBL" id="CDW77177.1"/>
    </source>
</evidence>
<protein>
    <submittedName>
        <fullName evidence="1">Uncharacterized protein</fullName>
    </submittedName>
</protein>
<proteinExistence type="predicted"/>
<keyword evidence="2" id="KW-1185">Reference proteome</keyword>
<name>A0A078A4S6_STYLE</name>